<dbReference type="Gene3D" id="1.20.5.1940">
    <property type="match status" value="1"/>
</dbReference>
<dbReference type="PROSITE" id="PS50330">
    <property type="entry name" value="UIM"/>
    <property type="match status" value="1"/>
</dbReference>
<dbReference type="Pfam" id="PF01363">
    <property type="entry name" value="FYVE"/>
    <property type="match status" value="1"/>
</dbReference>
<dbReference type="GO" id="GO:0043130">
    <property type="term" value="F:ubiquitin binding"/>
    <property type="evidence" value="ECO:0007669"/>
    <property type="project" value="InterPro"/>
</dbReference>
<dbReference type="SMART" id="SM00064">
    <property type="entry name" value="FYVE"/>
    <property type="match status" value="1"/>
</dbReference>
<dbReference type="InterPro" id="IPR002014">
    <property type="entry name" value="VHS_dom"/>
</dbReference>
<dbReference type="GO" id="GO:0005769">
    <property type="term" value="C:early endosome"/>
    <property type="evidence" value="ECO:0007669"/>
    <property type="project" value="TreeGrafter"/>
</dbReference>
<dbReference type="GO" id="GO:0035091">
    <property type="term" value="F:phosphatidylinositol binding"/>
    <property type="evidence" value="ECO:0007669"/>
    <property type="project" value="InterPro"/>
</dbReference>
<keyword evidence="6 8" id="KW-0863">Zinc-finger</keyword>
<dbReference type="PROSITE" id="PS50179">
    <property type="entry name" value="VHS"/>
    <property type="match status" value="1"/>
</dbReference>
<reference evidence="14" key="3">
    <citation type="submission" date="2019-12" db="UniProtKB">
        <authorList>
            <consortium name="WormBaseParasite"/>
        </authorList>
    </citation>
    <scope>IDENTIFICATION</scope>
</reference>
<reference evidence="13" key="2">
    <citation type="submission" date="2014-03" db="EMBL/GenBank/DDBJ databases">
        <title>The whipworm genome and dual-species transcriptomics of an intimate host-pathogen interaction.</title>
        <authorList>
            <person name="Foth B.J."/>
            <person name="Tsai I.J."/>
            <person name="Reid A.J."/>
            <person name="Bancroft A.J."/>
            <person name="Nichol S."/>
            <person name="Tracey A."/>
            <person name="Holroyd N."/>
            <person name="Cotton J.A."/>
            <person name="Stanley E.J."/>
            <person name="Zarowiecki M."/>
            <person name="Liu J.Z."/>
            <person name="Huckvale T."/>
            <person name="Cooper P.J."/>
            <person name="Grencis R.K."/>
            <person name="Berriman M."/>
        </authorList>
    </citation>
    <scope>NUCLEOTIDE SEQUENCE [LARGE SCALE GENOMIC DNA]</scope>
    <source>
        <strain evidence="13">Edinburgh</strain>
    </source>
</reference>
<dbReference type="InterPro" id="IPR017073">
    <property type="entry name" value="HGS/VPS27"/>
</dbReference>
<dbReference type="Pfam" id="PF00790">
    <property type="entry name" value="VHS"/>
    <property type="match status" value="1"/>
</dbReference>
<dbReference type="WBParaSite" id="TMUE_3000012556.2">
    <property type="protein sequence ID" value="TMUE_3000012556.2"/>
    <property type="gene ID" value="WBGene00288500"/>
</dbReference>
<feature type="domain" description="VHS" evidence="12">
    <location>
        <begin position="13"/>
        <end position="140"/>
    </location>
</feature>
<keyword evidence="5" id="KW-0479">Metal-binding</keyword>
<dbReference type="InterPro" id="IPR024641">
    <property type="entry name" value="HRS_helical"/>
</dbReference>
<dbReference type="WBParaSite" id="TMUE_3000012556.1">
    <property type="protein sequence ID" value="TMUE_3000012556.1"/>
    <property type="gene ID" value="WBGene00288500"/>
</dbReference>
<dbReference type="GO" id="GO:0008270">
    <property type="term" value="F:zinc ion binding"/>
    <property type="evidence" value="ECO:0007669"/>
    <property type="project" value="UniProtKB-KW"/>
</dbReference>
<dbReference type="PANTHER" id="PTHR46275">
    <property type="entry name" value="HEPATOCYTE GROWTH FACTOR-REGULATED TYROSINE KINASE SUBSTRATE"/>
    <property type="match status" value="1"/>
</dbReference>
<keyword evidence="13" id="KW-1185">Reference proteome</keyword>
<dbReference type="SMART" id="SM00288">
    <property type="entry name" value="VHS"/>
    <property type="match status" value="1"/>
</dbReference>
<evidence type="ECO:0000256" key="7">
    <source>
        <dbReference type="ARBA" id="ARBA00022833"/>
    </source>
</evidence>
<dbReference type="SUPFAM" id="SSF48464">
    <property type="entry name" value="ENTH/VHS domain"/>
    <property type="match status" value="1"/>
</dbReference>
<dbReference type="STRING" id="70415.A0A5S6QYU6"/>
<accession>A0A5S6QYU6</accession>
<dbReference type="AlphaFoldDB" id="A0A5S6QYU6"/>
<comment type="subcellular location">
    <subcellularLocation>
        <location evidence="1">Cytoplasm</location>
    </subcellularLocation>
</comment>
<evidence type="ECO:0000256" key="9">
    <source>
        <dbReference type="SAM" id="Coils"/>
    </source>
</evidence>
<evidence type="ECO:0000256" key="8">
    <source>
        <dbReference type="PROSITE-ProRule" id="PRU00091"/>
    </source>
</evidence>
<name>A0A5S6QYU6_TRIMR</name>
<evidence type="ECO:0000256" key="2">
    <source>
        <dbReference type="ARBA" id="ARBA00015450"/>
    </source>
</evidence>
<feature type="compositionally biased region" description="Basic and acidic residues" evidence="10">
    <location>
        <begin position="219"/>
        <end position="246"/>
    </location>
</feature>
<dbReference type="SUPFAM" id="SSF57903">
    <property type="entry name" value="FYVE/PHD zinc finger"/>
    <property type="match status" value="1"/>
</dbReference>
<dbReference type="InterPro" id="IPR003903">
    <property type="entry name" value="UIM_dom"/>
</dbReference>
<dbReference type="WBParaSite" id="TMUE_3000012556.3">
    <property type="protein sequence ID" value="TMUE_3000012556.3"/>
    <property type="gene ID" value="WBGene00288500"/>
</dbReference>
<feature type="region of interest" description="Disordered" evidence="10">
    <location>
        <begin position="705"/>
        <end position="732"/>
    </location>
</feature>
<keyword evidence="3" id="KW-0963">Cytoplasm</keyword>
<keyword evidence="9" id="KW-0175">Coiled coil</keyword>
<dbReference type="PROSITE" id="PS50178">
    <property type="entry name" value="ZF_FYVE"/>
    <property type="match status" value="1"/>
</dbReference>
<dbReference type="CDD" id="cd03569">
    <property type="entry name" value="VHS_Hrs"/>
    <property type="match status" value="1"/>
</dbReference>
<dbReference type="Gene3D" id="1.25.40.90">
    <property type="match status" value="1"/>
</dbReference>
<evidence type="ECO:0000259" key="11">
    <source>
        <dbReference type="PROSITE" id="PS50178"/>
    </source>
</evidence>
<feature type="domain" description="FYVE-type" evidence="11">
    <location>
        <begin position="157"/>
        <end position="217"/>
    </location>
</feature>
<dbReference type="InterPro" id="IPR017455">
    <property type="entry name" value="Znf_FYVE-rel"/>
</dbReference>
<evidence type="ECO:0000256" key="6">
    <source>
        <dbReference type="ARBA" id="ARBA00022771"/>
    </source>
</evidence>
<keyword evidence="4" id="KW-0597">Phosphoprotein</keyword>
<evidence type="ECO:0000256" key="3">
    <source>
        <dbReference type="ARBA" id="ARBA00022490"/>
    </source>
</evidence>
<evidence type="ECO:0000256" key="10">
    <source>
        <dbReference type="SAM" id="MobiDB-lite"/>
    </source>
</evidence>
<evidence type="ECO:0000256" key="5">
    <source>
        <dbReference type="ARBA" id="ARBA00022723"/>
    </source>
</evidence>
<dbReference type="CDD" id="cd21387">
    <property type="entry name" value="GAT_Hrs"/>
    <property type="match status" value="1"/>
</dbReference>
<keyword evidence="7" id="KW-0862">Zinc</keyword>
<proteinExistence type="predicted"/>
<dbReference type="CDD" id="cd15720">
    <property type="entry name" value="FYVE_Hrs"/>
    <property type="match status" value="1"/>
</dbReference>
<evidence type="ECO:0000256" key="1">
    <source>
        <dbReference type="ARBA" id="ARBA00004496"/>
    </source>
</evidence>
<dbReference type="InterPro" id="IPR011011">
    <property type="entry name" value="Znf_FYVE_PHD"/>
</dbReference>
<dbReference type="GO" id="GO:0031623">
    <property type="term" value="P:receptor internalization"/>
    <property type="evidence" value="ECO:0007669"/>
    <property type="project" value="TreeGrafter"/>
</dbReference>
<feature type="region of interest" description="Disordered" evidence="10">
    <location>
        <begin position="219"/>
        <end position="253"/>
    </location>
</feature>
<dbReference type="InterPro" id="IPR013083">
    <property type="entry name" value="Znf_RING/FYVE/PHD"/>
</dbReference>
<dbReference type="InterPro" id="IPR008942">
    <property type="entry name" value="ENTH_VHS"/>
</dbReference>
<evidence type="ECO:0000259" key="12">
    <source>
        <dbReference type="PROSITE" id="PS50179"/>
    </source>
</evidence>
<dbReference type="InterPro" id="IPR000306">
    <property type="entry name" value="Znf_FYVE"/>
</dbReference>
<evidence type="ECO:0000313" key="14">
    <source>
        <dbReference type="WBParaSite" id="TMUE_3000012556.1"/>
    </source>
</evidence>
<reference evidence="13" key="1">
    <citation type="submission" date="2013-11" db="EMBL/GenBank/DDBJ databases">
        <authorList>
            <person name="Aslett M."/>
        </authorList>
    </citation>
    <scope>NUCLEOTIDE SEQUENCE [LARGE SCALE GENOMIC DNA]</scope>
    <source>
        <strain evidence="13">Edinburgh</strain>
    </source>
</reference>
<dbReference type="GO" id="GO:0032456">
    <property type="term" value="P:endocytic recycling"/>
    <property type="evidence" value="ECO:0007669"/>
    <property type="project" value="TreeGrafter"/>
</dbReference>
<feature type="coiled-coil region" evidence="9">
    <location>
        <begin position="444"/>
        <end position="471"/>
    </location>
</feature>
<dbReference type="Proteomes" id="UP000046395">
    <property type="component" value="Unassembled WGS sequence"/>
</dbReference>
<evidence type="ECO:0000313" key="13">
    <source>
        <dbReference type="Proteomes" id="UP000046395"/>
    </source>
</evidence>
<evidence type="ECO:0000256" key="4">
    <source>
        <dbReference type="ARBA" id="ARBA00022553"/>
    </source>
</evidence>
<feature type="compositionally biased region" description="Low complexity" evidence="10">
    <location>
        <begin position="718"/>
        <end position="732"/>
    </location>
</feature>
<dbReference type="PIRSF" id="PIRSF036956">
    <property type="entry name" value="Hrs_Vps27"/>
    <property type="match status" value="1"/>
</dbReference>
<protein>
    <recommendedName>
        <fullName evidence="2">Hepatocyte growth factor-regulated tyrosine kinase substrate</fullName>
    </recommendedName>
</protein>
<dbReference type="Pfam" id="PF12210">
    <property type="entry name" value="Hrs_helical"/>
    <property type="match status" value="1"/>
</dbReference>
<dbReference type="Gene3D" id="3.30.40.10">
    <property type="entry name" value="Zinc/RING finger domain, C3HC4 (zinc finger)"/>
    <property type="match status" value="1"/>
</dbReference>
<sequence length="732" mass="81751">MMSKRFERCLDKATDSTLLEADWELIMSCTDAVRSGEVPPKVALSSVRKRIHSDNPHVAHHALTVLEALVKNCGQPIHKEVATKEVMEDLKHLTSDCPDKVKDKILELIQCWAHAFRENPEYRIVKDTHNLMKLEGHVFPILRESDAMFMSEVAPEWVDANHCSRCRIQFTLITRKHHCRNCGQIFCDKCSGKSLPLPHIGIEKDVRVCETCFDKIKNPPPESQKKVEPSQAEGKSKSTTGEKSEADLQEEEELQLALALSQSEAEEKERLRRKVKTNYFSSTVGLDEEPLLNGMERSTVIKREPEQERDTGLTNEAESELAHYLNRQYWEKVRTEQRQLNLRQSPTPSAPVAVEADVSLEKDLAVNAQNSLQNGAESLDDFVAALNERLNAFVNRVKSNQARGRSVITDTALQNTFMSLTSMHSELLKHLQELDDRRGYFETLQDKVAQVRDAREALDALRAEHVQKKEAELYELQQMRHMQMLAKLEAMRIQKHEMLEQQRLAAIRKMEEEQLEMQMRKRMIPQQFQSNIQGYATGIPANPTVPPHCAPQVQPSTVPVDAGMQQAVGNMVHQQIPFPPAMFPCVNMGDLAVNGMVPPKALHQQANPTQMGGVPAAAMHQASYAQPQFVMGSYVPPPMAHDGHGGFPYPTGFVGSAPASSSPYAMNPVAMTLPPLGYGMLSAPPVSGVPMSVYARSPPVNYGMNGQQPAVPMPGHPAAPEQPAEAQLITFD</sequence>
<organism evidence="13 14">
    <name type="scientific">Trichuris muris</name>
    <name type="common">Mouse whipworm</name>
    <dbReference type="NCBI Taxonomy" id="70415"/>
    <lineage>
        <taxon>Eukaryota</taxon>
        <taxon>Metazoa</taxon>
        <taxon>Ecdysozoa</taxon>
        <taxon>Nematoda</taxon>
        <taxon>Enoplea</taxon>
        <taxon>Dorylaimia</taxon>
        <taxon>Trichinellida</taxon>
        <taxon>Trichuridae</taxon>
        <taxon>Trichuris</taxon>
    </lineage>
</organism>
<dbReference type="PANTHER" id="PTHR46275:SF1">
    <property type="entry name" value="HEPATOCYTE GROWTH FACTOR-REGULATED TYROSINE KINASE SUBSTRATE"/>
    <property type="match status" value="1"/>
</dbReference>